<dbReference type="AlphaFoldDB" id="A0A4R2ERN5"/>
<sequence>MNRVAVVILNWNGCSFLEQFLPSVVENTPTDIADVIVADNGSTDNSIPYLKENYPFIKIICFDKNYGFTGGYNRVIEHLDYEYTILLNSDVETPKGWLEPLWKQMESHPEVGACMPKLIAHADKESYEYAGASGGFLDKYGYPFCRGRILATTEKDLGQYNDPIPIFWASGACLMVRTSLYKKLGGLDSDFFAHMEEIDFCWRLQHAGYKVMVYPESEVYHVGGGTLPNNNPHKMYLNFRNSLLMLTKNLPKKNLLTTLFIRMVLDGAAGLAFLANGKWGFFVAVLRAHRDFYKMLRKFLTKRKQVGKHRPSGFYKKSIVLSYIVKGKKTFKQLDSSKFTS</sequence>
<dbReference type="Proteomes" id="UP000294830">
    <property type="component" value="Unassembled WGS sequence"/>
</dbReference>
<dbReference type="GO" id="GO:0016757">
    <property type="term" value="F:glycosyltransferase activity"/>
    <property type="evidence" value="ECO:0007669"/>
    <property type="project" value="UniProtKB-KW"/>
</dbReference>
<dbReference type="Pfam" id="PF00535">
    <property type="entry name" value="Glycos_transf_2"/>
    <property type="match status" value="1"/>
</dbReference>
<name>A0A4R2ERN5_9BACT</name>
<comment type="similarity">
    <text evidence="1">Belongs to the glycosyltransferase 2 family.</text>
</comment>
<keyword evidence="6" id="KW-1185">Reference proteome</keyword>
<comment type="caution">
    <text evidence="5">The sequence shown here is derived from an EMBL/GenBank/DDBJ whole genome shotgun (WGS) entry which is preliminary data.</text>
</comment>
<dbReference type="OrthoDB" id="9771846at2"/>
<dbReference type="RefSeq" id="WP_131838645.1">
    <property type="nucleotide sequence ID" value="NZ_SLWB01000004.1"/>
</dbReference>
<keyword evidence="3" id="KW-0808">Transferase</keyword>
<reference evidence="5 6" key="1">
    <citation type="submission" date="2019-03" db="EMBL/GenBank/DDBJ databases">
        <title>Genomic Encyclopedia of Archaeal and Bacterial Type Strains, Phase II (KMG-II): from individual species to whole genera.</title>
        <authorList>
            <person name="Goeker M."/>
        </authorList>
    </citation>
    <scope>NUCLEOTIDE SEQUENCE [LARGE SCALE GENOMIC DNA]</scope>
    <source>
        <strain evidence="5 6">RL-C</strain>
    </source>
</reference>
<feature type="domain" description="Glycosyltransferase 2-like" evidence="4">
    <location>
        <begin position="6"/>
        <end position="184"/>
    </location>
</feature>
<evidence type="ECO:0000256" key="1">
    <source>
        <dbReference type="ARBA" id="ARBA00006739"/>
    </source>
</evidence>
<dbReference type="InterPro" id="IPR029044">
    <property type="entry name" value="Nucleotide-diphossugar_trans"/>
</dbReference>
<evidence type="ECO:0000256" key="3">
    <source>
        <dbReference type="ARBA" id="ARBA00022679"/>
    </source>
</evidence>
<gene>
    <name evidence="5" type="ORF">CLV25_10433</name>
</gene>
<accession>A0A4R2ERN5</accession>
<proteinExistence type="inferred from homology"/>
<evidence type="ECO:0000256" key="2">
    <source>
        <dbReference type="ARBA" id="ARBA00022676"/>
    </source>
</evidence>
<protein>
    <recommendedName>
        <fullName evidence="4">Glycosyltransferase 2-like domain-containing protein</fullName>
    </recommendedName>
</protein>
<dbReference type="CDD" id="cd04186">
    <property type="entry name" value="GT_2_like_c"/>
    <property type="match status" value="1"/>
</dbReference>
<evidence type="ECO:0000313" key="5">
    <source>
        <dbReference type="EMBL" id="TCN70082.1"/>
    </source>
</evidence>
<dbReference type="SUPFAM" id="SSF53448">
    <property type="entry name" value="Nucleotide-diphospho-sugar transferases"/>
    <property type="match status" value="1"/>
</dbReference>
<dbReference type="Gene3D" id="3.90.550.10">
    <property type="entry name" value="Spore Coat Polysaccharide Biosynthesis Protein SpsA, Chain A"/>
    <property type="match status" value="1"/>
</dbReference>
<dbReference type="InterPro" id="IPR001173">
    <property type="entry name" value="Glyco_trans_2-like"/>
</dbReference>
<evidence type="ECO:0000259" key="4">
    <source>
        <dbReference type="Pfam" id="PF00535"/>
    </source>
</evidence>
<dbReference type="EMBL" id="SLWB01000004">
    <property type="protein sequence ID" value="TCN70082.1"/>
    <property type="molecule type" value="Genomic_DNA"/>
</dbReference>
<dbReference type="PANTHER" id="PTHR43179">
    <property type="entry name" value="RHAMNOSYLTRANSFERASE WBBL"/>
    <property type="match status" value="1"/>
</dbReference>
<organism evidence="5 6">
    <name type="scientific">Acetobacteroides hydrogenigenes</name>
    <dbReference type="NCBI Taxonomy" id="979970"/>
    <lineage>
        <taxon>Bacteria</taxon>
        <taxon>Pseudomonadati</taxon>
        <taxon>Bacteroidota</taxon>
        <taxon>Bacteroidia</taxon>
        <taxon>Bacteroidales</taxon>
        <taxon>Rikenellaceae</taxon>
        <taxon>Acetobacteroides</taxon>
    </lineage>
</organism>
<keyword evidence="2" id="KW-0328">Glycosyltransferase</keyword>
<evidence type="ECO:0000313" key="6">
    <source>
        <dbReference type="Proteomes" id="UP000294830"/>
    </source>
</evidence>
<dbReference type="PANTHER" id="PTHR43179:SF12">
    <property type="entry name" value="GALACTOFURANOSYLTRANSFERASE GLFT2"/>
    <property type="match status" value="1"/>
</dbReference>